<reference evidence="1" key="1">
    <citation type="submission" date="2020-09" db="EMBL/GenBank/DDBJ databases">
        <title>Secondary metabolite and genome analysis of marine Streptomyces chumphonensis KK1-2T.</title>
        <authorList>
            <person name="Phongsopitanun W."/>
            <person name="Kanchanasin P."/>
            <person name="Pittayakhajonwut P."/>
            <person name="Suwanborirux K."/>
            <person name="Tanasupawat S."/>
        </authorList>
    </citation>
    <scope>NUCLEOTIDE SEQUENCE</scope>
    <source>
        <strain evidence="1">KK1-2</strain>
    </source>
</reference>
<comment type="caution">
    <text evidence="1">The sequence shown here is derived from an EMBL/GenBank/DDBJ whole genome shotgun (WGS) entry which is preliminary data.</text>
</comment>
<dbReference type="InterPro" id="IPR036410">
    <property type="entry name" value="HSP_DnaJ_Cys-rich_dom_sf"/>
</dbReference>
<accession>A0A927F2Z2</accession>
<protein>
    <submittedName>
        <fullName evidence="1">Uncharacterized protein</fullName>
    </submittedName>
</protein>
<organism evidence="1 2">
    <name type="scientific">Streptomyces chumphonensis</name>
    <dbReference type="NCBI Taxonomy" id="1214925"/>
    <lineage>
        <taxon>Bacteria</taxon>
        <taxon>Bacillati</taxon>
        <taxon>Actinomycetota</taxon>
        <taxon>Actinomycetes</taxon>
        <taxon>Kitasatosporales</taxon>
        <taxon>Streptomycetaceae</taxon>
        <taxon>Streptomyces</taxon>
    </lineage>
</organism>
<evidence type="ECO:0000313" key="1">
    <source>
        <dbReference type="EMBL" id="MBD3934600.1"/>
    </source>
</evidence>
<sequence length="65" mass="7025">MTHPARPRMRHCPNCDGFPTVHITTGHHRPDGTRATLRVTCRTCHGTGLVRLSAPTPLASGAARD</sequence>
<keyword evidence="2" id="KW-1185">Reference proteome</keyword>
<dbReference type="Gene3D" id="2.10.230.10">
    <property type="entry name" value="Heat shock protein DnaJ, cysteine-rich domain"/>
    <property type="match status" value="1"/>
</dbReference>
<dbReference type="SUPFAM" id="SSF57938">
    <property type="entry name" value="DnaJ/Hsp40 cysteine-rich domain"/>
    <property type="match status" value="1"/>
</dbReference>
<dbReference type="EMBL" id="JACXYU010000018">
    <property type="protein sequence ID" value="MBD3934600.1"/>
    <property type="molecule type" value="Genomic_DNA"/>
</dbReference>
<dbReference type="AlphaFoldDB" id="A0A927F2Z2"/>
<dbReference type="RefSeq" id="WP_191211898.1">
    <property type="nucleotide sequence ID" value="NZ_BAABKL010000001.1"/>
</dbReference>
<evidence type="ECO:0000313" key="2">
    <source>
        <dbReference type="Proteomes" id="UP000632289"/>
    </source>
</evidence>
<gene>
    <name evidence="1" type="ORF">IF129_23930</name>
</gene>
<dbReference type="Proteomes" id="UP000632289">
    <property type="component" value="Unassembled WGS sequence"/>
</dbReference>
<proteinExistence type="predicted"/>
<name>A0A927F2Z2_9ACTN</name>